<evidence type="ECO:0000313" key="2">
    <source>
        <dbReference type="Proteomes" id="UP000006690"/>
    </source>
</evidence>
<dbReference type="SUPFAM" id="SSF69118">
    <property type="entry name" value="AhpD-like"/>
    <property type="match status" value="2"/>
</dbReference>
<accession>A0A0H3L0P5</accession>
<protein>
    <submittedName>
        <fullName evidence="1">Oxidoreductase YciW</fullName>
    </submittedName>
</protein>
<dbReference type="EMBL" id="AP012032">
    <property type="protein sequence ID" value="BAK11440.1"/>
    <property type="molecule type" value="Genomic_DNA"/>
</dbReference>
<dbReference type="InterPro" id="IPR029032">
    <property type="entry name" value="AhpD-like"/>
</dbReference>
<proteinExistence type="predicted"/>
<name>A0A0H3L0P5_PANAA</name>
<dbReference type="Gene3D" id="1.20.1290.10">
    <property type="entry name" value="AhpD-like"/>
    <property type="match status" value="2"/>
</dbReference>
<sequence length="374" mass="41155">MMQQRRYPGQDHWFYESQTSPRSVQAAPLFPEAAHVDDRFLLGLAQDASVIQPLLQADQPAIQIAHHVVDQLFPDQIETTLTHTLTLYDRLSTALTVAQVAGIQRLCNHYSARLNPLPGPDSSRESNNRLTQITQYARLLAMQPALITAESIRALHAVGLSEADIVTLNHLVGFVCYQARVIAGIHALLERPVRWMPGMSPAPDADVATFAQPCAWQPVLTPLEPRYASEAQHAAVAACQHAPVLKDTVWLLAHAPALLQSWFALRQQLQDGASASVEATAARILGSRWVWQHAADADAEKRMSQADEAKTDSEQQAVITLTAQLTRQPERVSALDLQPLAQAGWSHARQFSVIQAIALANWNSRLFYACGEAS</sequence>
<evidence type="ECO:0000313" key="1">
    <source>
        <dbReference type="EMBL" id="BAK11440.1"/>
    </source>
</evidence>
<reference evidence="2" key="1">
    <citation type="journal article" date="2012" name="Appl. Microbiol. Biotechnol.">
        <title>The complete genome sequence of Pantoea ananatis AJ13355, an organism with great biotechnological potential.</title>
        <authorList>
            <person name="Hara Y."/>
            <person name="Kadotani N."/>
            <person name="Izui H."/>
            <person name="Katashkina J.I."/>
            <person name="Kuvaeva T.M."/>
            <person name="Andreeva I.G."/>
            <person name="Golubeva L.I."/>
            <person name="Malko D.B."/>
            <person name="Makeev V.J."/>
            <person name="Mashko S.V."/>
            <person name="Kozlov Y.I."/>
        </authorList>
    </citation>
    <scope>NUCLEOTIDE SEQUENCE [LARGE SCALE GENOMIC DNA]</scope>
    <source>
        <strain evidence="2">AJ13355</strain>
    </source>
</reference>
<dbReference type="Proteomes" id="UP000006690">
    <property type="component" value="Chromosome"/>
</dbReference>
<organism evidence="1 2">
    <name type="scientific">Pantoea ananatis (strain AJ13355)</name>
    <dbReference type="NCBI Taxonomy" id="932677"/>
    <lineage>
        <taxon>Bacteria</taxon>
        <taxon>Pseudomonadati</taxon>
        <taxon>Pseudomonadota</taxon>
        <taxon>Gammaproteobacteria</taxon>
        <taxon>Enterobacterales</taxon>
        <taxon>Erwiniaceae</taxon>
        <taxon>Pantoea</taxon>
    </lineage>
</organism>
<gene>
    <name evidence="1" type="primary">yciW</name>
    <name evidence="1" type="ordered locus">PAJ_1360</name>
</gene>
<dbReference type="KEGG" id="paj:PAJ_1360"/>
<dbReference type="AlphaFoldDB" id="A0A0H3L0P5"/>
<dbReference type="eggNOG" id="COG4950">
    <property type="taxonomic scope" value="Bacteria"/>
</dbReference>
<dbReference type="HOGENOM" id="CLU_057689_0_0_6"/>
<dbReference type="PATRIC" id="fig|932677.3.peg.1586"/>